<dbReference type="EMBL" id="KR029601">
    <property type="protein sequence ID" value="AKH48158.1"/>
    <property type="molecule type" value="Genomic_DNA"/>
</dbReference>
<organism evidence="1">
    <name type="scientific">uncultured marine virus</name>
    <dbReference type="NCBI Taxonomy" id="186617"/>
    <lineage>
        <taxon>Viruses</taxon>
        <taxon>environmental samples</taxon>
    </lineage>
</organism>
<reference evidence="1" key="2">
    <citation type="submission" date="2015-03" db="EMBL/GenBank/DDBJ databases">
        <authorList>
            <person name="Chow C.-E.T."/>
            <person name="Winget D.M."/>
            <person name="White R.A.III."/>
            <person name="Hallam S.J."/>
            <person name="Suttle C.A."/>
        </authorList>
    </citation>
    <scope>NUCLEOTIDE SEQUENCE</scope>
    <source>
        <strain evidence="1">Oxic1_6</strain>
    </source>
</reference>
<protein>
    <submittedName>
        <fullName evidence="1">Uncharacterized protein</fullName>
    </submittedName>
</protein>
<reference evidence="1" key="1">
    <citation type="journal article" date="2015" name="Front. Microbiol.">
        <title>Combining genomic sequencing methods to explore viral diversity and reveal potential virus-host interactions.</title>
        <authorList>
            <person name="Chow C.E."/>
            <person name="Winget D.M."/>
            <person name="White R.A.III."/>
            <person name="Hallam S.J."/>
            <person name="Suttle C.A."/>
        </authorList>
    </citation>
    <scope>NUCLEOTIDE SEQUENCE</scope>
    <source>
        <strain evidence="1">Oxic1_6</strain>
    </source>
</reference>
<name>A0A0F7L989_9VIRU</name>
<evidence type="ECO:0000313" key="1">
    <source>
        <dbReference type="EMBL" id="AKH48158.1"/>
    </source>
</evidence>
<sequence>MAQRRTYLAGRLWDIASGPTDGQGLRATLLLLRGPTLSTSTRDHTRQMGPPCFTIR</sequence>
<accession>A0A0F7L989</accession>
<proteinExistence type="predicted"/>